<dbReference type="EMBL" id="QRBI01000145">
    <property type="protein sequence ID" value="RMC00094.1"/>
    <property type="molecule type" value="Genomic_DNA"/>
</dbReference>
<organism evidence="1 2">
    <name type="scientific">Hirundo rustica rustica</name>
    <dbReference type="NCBI Taxonomy" id="333673"/>
    <lineage>
        <taxon>Eukaryota</taxon>
        <taxon>Metazoa</taxon>
        <taxon>Chordata</taxon>
        <taxon>Craniata</taxon>
        <taxon>Vertebrata</taxon>
        <taxon>Euteleostomi</taxon>
        <taxon>Archelosauria</taxon>
        <taxon>Archosauria</taxon>
        <taxon>Dinosauria</taxon>
        <taxon>Saurischia</taxon>
        <taxon>Theropoda</taxon>
        <taxon>Coelurosauria</taxon>
        <taxon>Aves</taxon>
        <taxon>Neognathae</taxon>
        <taxon>Neoaves</taxon>
        <taxon>Telluraves</taxon>
        <taxon>Australaves</taxon>
        <taxon>Passeriformes</taxon>
        <taxon>Sylvioidea</taxon>
        <taxon>Hirundinidae</taxon>
        <taxon>Hirundo</taxon>
    </lineage>
</organism>
<name>A0A3M0JM37_HIRRU</name>
<dbReference type="Proteomes" id="UP000269221">
    <property type="component" value="Unassembled WGS sequence"/>
</dbReference>
<gene>
    <name evidence="1" type="ORF">DUI87_23504</name>
</gene>
<evidence type="ECO:0000313" key="1">
    <source>
        <dbReference type="EMBL" id="RMC00094.1"/>
    </source>
</evidence>
<accession>A0A3M0JM37</accession>
<reference evidence="1 2" key="1">
    <citation type="submission" date="2018-07" db="EMBL/GenBank/DDBJ databases">
        <title>A high quality draft genome assembly of the barn swallow (H. rustica rustica).</title>
        <authorList>
            <person name="Formenti G."/>
            <person name="Chiara M."/>
            <person name="Poveda L."/>
            <person name="Francoijs K.-J."/>
            <person name="Bonisoli-Alquati A."/>
            <person name="Canova L."/>
            <person name="Gianfranceschi L."/>
            <person name="Horner D.S."/>
            <person name="Saino N."/>
        </authorList>
    </citation>
    <scope>NUCLEOTIDE SEQUENCE [LARGE SCALE GENOMIC DNA]</scope>
    <source>
        <strain evidence="1">Chelidonia</strain>
        <tissue evidence="1">Blood</tissue>
    </source>
</reference>
<sequence>MDELPLGGRNGPGGIPGWLKKGKGKLVPLRQDRLGASWLGSSSAEKALGFLLDPKLSRSQQRVLTAQGCLASHQHCWDIPVPIPPGLGSPDNRDLDFLERVLQRQAEVRKGLEHLHAGVGRLTSSQKNAAFGGFGADSSFD</sequence>
<dbReference type="AlphaFoldDB" id="A0A3M0JM37"/>
<comment type="caution">
    <text evidence="1">The sequence shown here is derived from an EMBL/GenBank/DDBJ whole genome shotgun (WGS) entry which is preliminary data.</text>
</comment>
<evidence type="ECO:0000313" key="2">
    <source>
        <dbReference type="Proteomes" id="UP000269221"/>
    </source>
</evidence>
<proteinExistence type="predicted"/>
<protein>
    <submittedName>
        <fullName evidence="1">Uncharacterized protein</fullName>
    </submittedName>
</protein>
<keyword evidence="2" id="KW-1185">Reference proteome</keyword>